<evidence type="ECO:0000256" key="6">
    <source>
        <dbReference type="ARBA" id="ARBA00023002"/>
    </source>
</evidence>
<dbReference type="SUPFAM" id="SSF51197">
    <property type="entry name" value="Clavaminate synthase-like"/>
    <property type="match status" value="1"/>
</dbReference>
<organism evidence="17 18">
    <name type="scientific">Zingiber officinale</name>
    <name type="common">Ginger</name>
    <name type="synonym">Amomum zingiber</name>
    <dbReference type="NCBI Taxonomy" id="94328"/>
    <lineage>
        <taxon>Eukaryota</taxon>
        <taxon>Viridiplantae</taxon>
        <taxon>Streptophyta</taxon>
        <taxon>Embryophyta</taxon>
        <taxon>Tracheophyta</taxon>
        <taxon>Spermatophyta</taxon>
        <taxon>Magnoliopsida</taxon>
        <taxon>Liliopsida</taxon>
        <taxon>Zingiberales</taxon>
        <taxon>Zingiberaceae</taxon>
        <taxon>Zingiber</taxon>
    </lineage>
</organism>
<keyword evidence="6 14" id="KW-0560">Oxidoreductase</keyword>
<dbReference type="GO" id="GO:0009835">
    <property type="term" value="P:fruit ripening"/>
    <property type="evidence" value="ECO:0007669"/>
    <property type="project" value="UniProtKB-KW"/>
</dbReference>
<keyword evidence="18" id="KW-1185">Reference proteome</keyword>
<evidence type="ECO:0000256" key="3">
    <source>
        <dbReference type="ARBA" id="ARBA00022666"/>
    </source>
</evidence>
<name>A0A8J5G6X5_ZINOF</name>
<comment type="pathway">
    <text evidence="9">Alkene biosynthesis; ethylene biosynthesis via S-adenosyl-L-methionine; ethylene from S-adenosyl-L-methionine: step 2/2.</text>
</comment>
<proteinExistence type="inferred from homology"/>
<protein>
    <recommendedName>
        <fullName evidence="13">1-aminocyclopropane-1-carboxylate oxidase</fullName>
        <ecNumber evidence="10">1.14.17.4</ecNumber>
    </recommendedName>
    <alternativeName>
        <fullName evidence="11">Ethylene-forming enzyme</fullName>
    </alternativeName>
</protein>
<reference evidence="17 18" key="1">
    <citation type="submission" date="2020-08" db="EMBL/GenBank/DDBJ databases">
        <title>Plant Genome Project.</title>
        <authorList>
            <person name="Zhang R.-G."/>
        </authorList>
    </citation>
    <scope>NUCLEOTIDE SEQUENCE [LARGE SCALE GENOMIC DNA]</scope>
    <source>
        <tissue evidence="17">Rhizome</tissue>
    </source>
</reference>
<keyword evidence="15" id="KW-0175">Coiled coil</keyword>
<dbReference type="EC" id="1.14.17.4" evidence="10"/>
<evidence type="ECO:0000313" key="18">
    <source>
        <dbReference type="Proteomes" id="UP000734854"/>
    </source>
</evidence>
<evidence type="ECO:0000256" key="5">
    <source>
        <dbReference type="ARBA" id="ARBA00022896"/>
    </source>
</evidence>
<dbReference type="InterPro" id="IPR044861">
    <property type="entry name" value="IPNS-like_FE2OG_OXY"/>
</dbReference>
<comment type="cofactor">
    <cofactor evidence="1">
        <name>Fe cation</name>
        <dbReference type="ChEBI" id="CHEBI:24875"/>
    </cofactor>
</comment>
<evidence type="ECO:0000256" key="12">
    <source>
        <dbReference type="ARBA" id="ARBA00050579"/>
    </source>
</evidence>
<dbReference type="FunFam" id="2.60.120.330:FF:000010">
    <property type="entry name" value="1-aminocyclopropane-1-carboxylate oxidase 1"/>
    <property type="match status" value="1"/>
</dbReference>
<dbReference type="PROSITE" id="PS51471">
    <property type="entry name" value="FE2OG_OXY"/>
    <property type="match status" value="1"/>
</dbReference>
<dbReference type="Proteomes" id="UP000734854">
    <property type="component" value="Unassembled WGS sequence"/>
</dbReference>
<dbReference type="GO" id="GO:0046872">
    <property type="term" value="F:metal ion binding"/>
    <property type="evidence" value="ECO:0007669"/>
    <property type="project" value="UniProtKB-KW"/>
</dbReference>
<evidence type="ECO:0000256" key="4">
    <source>
        <dbReference type="ARBA" id="ARBA00022723"/>
    </source>
</evidence>
<keyword evidence="8" id="KW-0292">Fruit ripening</keyword>
<comment type="caution">
    <text evidence="17">The sequence shown here is derived from an EMBL/GenBank/DDBJ whole genome shotgun (WGS) entry which is preliminary data.</text>
</comment>
<evidence type="ECO:0000256" key="10">
    <source>
        <dbReference type="ARBA" id="ARBA00039090"/>
    </source>
</evidence>
<evidence type="ECO:0000256" key="2">
    <source>
        <dbReference type="ARBA" id="ARBA00008056"/>
    </source>
</evidence>
<accession>A0A8J5G6X5</accession>
<evidence type="ECO:0000256" key="9">
    <source>
        <dbReference type="ARBA" id="ARBA00037892"/>
    </source>
</evidence>
<keyword evidence="4 14" id="KW-0479">Metal-binding</keyword>
<keyword evidence="7 14" id="KW-0408">Iron</keyword>
<comment type="similarity">
    <text evidence="2 14">Belongs to the iron/ascorbate-dependent oxidoreductase family.</text>
</comment>
<evidence type="ECO:0000256" key="7">
    <source>
        <dbReference type="ARBA" id="ARBA00023004"/>
    </source>
</evidence>
<evidence type="ECO:0000256" key="8">
    <source>
        <dbReference type="ARBA" id="ARBA00033478"/>
    </source>
</evidence>
<keyword evidence="5" id="KW-0847">Vitamin C</keyword>
<evidence type="ECO:0000256" key="14">
    <source>
        <dbReference type="RuleBase" id="RU003682"/>
    </source>
</evidence>
<evidence type="ECO:0000313" key="17">
    <source>
        <dbReference type="EMBL" id="KAG6499499.1"/>
    </source>
</evidence>
<sequence>MAIPVIDFSKLEGKERAETLAQIGNGCQQWGFFQLVNHGIPVELLERVKKVCTECYRHRAEAFKTMREYRTEVKKLAEKLMETMEENLGLEKGTFKNQFTGNGEHEPFFATKVSHYPPCPRLDLVELGLRPHTDAGGVILLFQDDHVGGLQILKDGEWVDVQPLANAIVINIGDQIEVVSNGRYKSVWHRVLATGNGNRRSVASFYNPSVKAVICPASASAVDETTGAYPEFLFGDYMDVYVKQKYMPKEPRFEAVPSSGVGDSLLSPDGFGMLRFGLLLS</sequence>
<feature type="domain" description="Fe2OG dioxygenase" evidence="16">
    <location>
        <begin position="107"/>
        <end position="208"/>
    </location>
</feature>
<dbReference type="AlphaFoldDB" id="A0A8J5G6X5"/>
<dbReference type="PANTHER" id="PTHR47991">
    <property type="entry name" value="OXOGLUTARATE/IRON-DEPENDENT DIOXYGENASE"/>
    <property type="match status" value="1"/>
</dbReference>
<evidence type="ECO:0000256" key="13">
    <source>
        <dbReference type="ARBA" id="ARBA00069667"/>
    </source>
</evidence>
<feature type="coiled-coil region" evidence="15">
    <location>
        <begin position="59"/>
        <end position="86"/>
    </location>
</feature>
<dbReference type="Pfam" id="PF14226">
    <property type="entry name" value="DIOX_N"/>
    <property type="match status" value="1"/>
</dbReference>
<dbReference type="GO" id="GO:0009815">
    <property type="term" value="F:1-aminocyclopropane-1-carboxylate oxidase activity"/>
    <property type="evidence" value="ECO:0007669"/>
    <property type="project" value="UniProtKB-EC"/>
</dbReference>
<dbReference type="GO" id="GO:0031418">
    <property type="term" value="F:L-ascorbic acid binding"/>
    <property type="evidence" value="ECO:0007669"/>
    <property type="project" value="UniProtKB-KW"/>
</dbReference>
<comment type="catalytic activity">
    <reaction evidence="12">
        <text>1-aminocyclopropane-1-carboxylate + L-ascorbate + O2 = ethene + L-dehydroascorbate + hydrogen cyanide + CO2 + 2 H2O</text>
        <dbReference type="Rhea" id="RHEA:23640"/>
        <dbReference type="ChEBI" id="CHEBI:15377"/>
        <dbReference type="ChEBI" id="CHEBI:15379"/>
        <dbReference type="ChEBI" id="CHEBI:16526"/>
        <dbReference type="ChEBI" id="CHEBI:18153"/>
        <dbReference type="ChEBI" id="CHEBI:18407"/>
        <dbReference type="ChEBI" id="CHEBI:38290"/>
        <dbReference type="ChEBI" id="CHEBI:58360"/>
        <dbReference type="ChEBI" id="CHEBI:58539"/>
        <dbReference type="EC" id="1.14.17.4"/>
    </reaction>
</comment>
<evidence type="ECO:0000256" key="11">
    <source>
        <dbReference type="ARBA" id="ARBA00041616"/>
    </source>
</evidence>
<dbReference type="InterPro" id="IPR027443">
    <property type="entry name" value="IPNS-like_sf"/>
</dbReference>
<evidence type="ECO:0000256" key="1">
    <source>
        <dbReference type="ARBA" id="ARBA00001962"/>
    </source>
</evidence>
<dbReference type="InterPro" id="IPR026992">
    <property type="entry name" value="DIOX_N"/>
</dbReference>
<evidence type="ECO:0000256" key="15">
    <source>
        <dbReference type="SAM" id="Coils"/>
    </source>
</evidence>
<dbReference type="Gene3D" id="2.60.120.330">
    <property type="entry name" value="B-lactam Antibiotic, Isopenicillin N Synthase, Chain"/>
    <property type="match status" value="2"/>
</dbReference>
<dbReference type="Pfam" id="PF03171">
    <property type="entry name" value="2OG-FeII_Oxy"/>
    <property type="match status" value="1"/>
</dbReference>
<dbReference type="InterPro" id="IPR005123">
    <property type="entry name" value="Oxoglu/Fe-dep_dioxygenase_dom"/>
</dbReference>
<gene>
    <name evidence="17" type="ORF">ZIOFF_039288</name>
</gene>
<dbReference type="EMBL" id="JACMSC010000011">
    <property type="protein sequence ID" value="KAG6499499.1"/>
    <property type="molecule type" value="Genomic_DNA"/>
</dbReference>
<dbReference type="GO" id="GO:0009693">
    <property type="term" value="P:ethylene biosynthetic process"/>
    <property type="evidence" value="ECO:0007669"/>
    <property type="project" value="UniProtKB-KW"/>
</dbReference>
<dbReference type="InterPro" id="IPR050295">
    <property type="entry name" value="Plant_2OG-oxidoreductases"/>
</dbReference>
<evidence type="ECO:0000259" key="16">
    <source>
        <dbReference type="PROSITE" id="PS51471"/>
    </source>
</evidence>
<keyword evidence="3" id="KW-0266">Ethylene biosynthesis</keyword>